<dbReference type="InterPro" id="IPR001846">
    <property type="entry name" value="VWF_type-D"/>
</dbReference>
<evidence type="ECO:0000256" key="1">
    <source>
        <dbReference type="ARBA" id="ARBA00023157"/>
    </source>
</evidence>
<keyword evidence="1" id="KW-1015">Disulfide bond</keyword>
<keyword evidence="2" id="KW-0325">Glycoprotein</keyword>
<dbReference type="SMART" id="SM00216">
    <property type="entry name" value="VWD"/>
    <property type="match status" value="1"/>
</dbReference>
<proteinExistence type="predicted"/>
<accession>A0ABQ9EXU8</accession>
<evidence type="ECO:0000256" key="2">
    <source>
        <dbReference type="ARBA" id="ARBA00023180"/>
    </source>
</evidence>
<sequence length="607" mass="68205">MCMAGNVNLFVKFIVCYQRQYQEIRMVLYAFLFLITFLLELSECQVADPCQVYKQIPDIYRRLEQYTLTADEHQVNDYYLDEGWYGENGFDMLLEAPKAATACGTMNPIFLQGTLPVNIGDKVNRMACVIGWSGDCIVQLPVEVKRCTATLDVYYLRPSTIVLSAYCFTRPGMNGTIAPAPDFNPTFVKVEVDAGWTEPIVTPRATIQFPLIVFSCSFSPVPDNLYYLVTWYVNDLRIKKGPVAKENITDLVINDVDLKNIGITKLGFVVKCGVAALADAIGMPGNMKVSDGFFAGIKIQTPRIELKRGQTVEVALYSTVPYGCAHILNVPGRVDNCPGNIETYYTRGTSCKSAFGVVDSQGRRRRSAHRCGVQLKETKINDVQPGVKTNWLQKYIWTIAQTDDGTYQLTERLFRVKLRVSEGTQHSIWNGYELDDIIVTVKDQTTTWQRKTCRANCDPHMTTFDGSHYEMQKPGVYTFYKHKTSPVEVQLHSERCVSGVPNAHCPCGVYVRGGSDIYILSTCTQHPFIDFLHCGDRSLQVLRKGDRMYKIILPTGAIVTVTMGYKWQFNVAINAAPRDLNSVEGLCGDINGNRNDDFIVMVEIMAP</sequence>
<keyword evidence="5" id="KW-1185">Reference proteome</keyword>
<organism evidence="4 5">
    <name type="scientific">Tegillarca granosa</name>
    <name type="common">Malaysian cockle</name>
    <name type="synonym">Anadara granosa</name>
    <dbReference type="NCBI Taxonomy" id="220873"/>
    <lineage>
        <taxon>Eukaryota</taxon>
        <taxon>Metazoa</taxon>
        <taxon>Spiralia</taxon>
        <taxon>Lophotrochozoa</taxon>
        <taxon>Mollusca</taxon>
        <taxon>Bivalvia</taxon>
        <taxon>Autobranchia</taxon>
        <taxon>Pteriomorphia</taxon>
        <taxon>Arcoida</taxon>
        <taxon>Arcoidea</taxon>
        <taxon>Arcidae</taxon>
        <taxon>Tegillarca</taxon>
    </lineage>
</organism>
<dbReference type="Proteomes" id="UP001217089">
    <property type="component" value="Unassembled WGS sequence"/>
</dbReference>
<evidence type="ECO:0000259" key="3">
    <source>
        <dbReference type="PROSITE" id="PS51233"/>
    </source>
</evidence>
<dbReference type="EMBL" id="JARBDR010000640">
    <property type="protein sequence ID" value="KAJ8309980.1"/>
    <property type="molecule type" value="Genomic_DNA"/>
</dbReference>
<gene>
    <name evidence="4" type="ORF">KUTeg_011845</name>
</gene>
<dbReference type="PANTHER" id="PTHR11339">
    <property type="entry name" value="EXTRACELLULAR MATRIX GLYCOPROTEIN RELATED"/>
    <property type="match status" value="1"/>
</dbReference>
<dbReference type="PANTHER" id="PTHR11339:SF395">
    <property type="entry name" value="GH18 DOMAIN-CONTAINING PROTEIN"/>
    <property type="match status" value="1"/>
</dbReference>
<reference evidence="4 5" key="1">
    <citation type="submission" date="2022-12" db="EMBL/GenBank/DDBJ databases">
        <title>Chromosome-level genome of Tegillarca granosa.</title>
        <authorList>
            <person name="Kim J."/>
        </authorList>
    </citation>
    <scope>NUCLEOTIDE SEQUENCE [LARGE SCALE GENOMIC DNA]</scope>
    <source>
        <strain evidence="4">Teg-2019</strain>
        <tissue evidence="4">Adductor muscle</tissue>
    </source>
</reference>
<dbReference type="InterPro" id="IPR050780">
    <property type="entry name" value="Mucin_vWF_Thrombospondin_sf"/>
</dbReference>
<name>A0ABQ9EXU8_TEGGR</name>
<evidence type="ECO:0000313" key="5">
    <source>
        <dbReference type="Proteomes" id="UP001217089"/>
    </source>
</evidence>
<evidence type="ECO:0000313" key="4">
    <source>
        <dbReference type="EMBL" id="KAJ8309980.1"/>
    </source>
</evidence>
<dbReference type="PROSITE" id="PS51233">
    <property type="entry name" value="VWFD"/>
    <property type="match status" value="1"/>
</dbReference>
<comment type="caution">
    <text evidence="4">The sequence shown here is derived from an EMBL/GenBank/DDBJ whole genome shotgun (WGS) entry which is preliminary data.</text>
</comment>
<dbReference type="Pfam" id="PF00094">
    <property type="entry name" value="VWD"/>
    <property type="match status" value="1"/>
</dbReference>
<feature type="domain" description="VWFD" evidence="3">
    <location>
        <begin position="451"/>
        <end position="607"/>
    </location>
</feature>
<protein>
    <recommendedName>
        <fullName evidence="3">VWFD domain-containing protein</fullName>
    </recommendedName>
</protein>